<evidence type="ECO:0000313" key="11">
    <source>
        <dbReference type="EMBL" id="MBT0665513.1"/>
    </source>
</evidence>
<dbReference type="EC" id="2.7.13.3" evidence="3"/>
<dbReference type="GO" id="GO:0004673">
    <property type="term" value="F:protein histidine kinase activity"/>
    <property type="evidence" value="ECO:0007669"/>
    <property type="project" value="UniProtKB-EC"/>
</dbReference>
<keyword evidence="8" id="KW-0472">Membrane</keyword>
<gene>
    <name evidence="11" type="ORF">KI809_14490</name>
</gene>
<evidence type="ECO:0000256" key="5">
    <source>
        <dbReference type="ARBA" id="ARBA00022679"/>
    </source>
</evidence>
<dbReference type="PROSITE" id="PS50109">
    <property type="entry name" value="HIS_KIN"/>
    <property type="match status" value="1"/>
</dbReference>
<evidence type="ECO:0000259" key="9">
    <source>
        <dbReference type="PROSITE" id="PS50109"/>
    </source>
</evidence>
<dbReference type="PANTHER" id="PTHR43065">
    <property type="entry name" value="SENSOR HISTIDINE KINASE"/>
    <property type="match status" value="1"/>
</dbReference>
<reference evidence="11 12" key="1">
    <citation type="submission" date="2021-05" db="EMBL/GenBank/DDBJ databases">
        <title>The draft genome of Geobacter pelophilus DSM 12255.</title>
        <authorList>
            <person name="Xu Z."/>
            <person name="Masuda Y."/>
            <person name="Itoh H."/>
            <person name="Senoo K."/>
        </authorList>
    </citation>
    <scope>NUCLEOTIDE SEQUENCE [LARGE SCALE GENOMIC DNA]</scope>
    <source>
        <strain evidence="11 12">DSM 12255</strain>
    </source>
</reference>
<evidence type="ECO:0000256" key="8">
    <source>
        <dbReference type="SAM" id="Phobius"/>
    </source>
</evidence>
<sequence length="525" mass="57155">MTGEQRKNRLPGSLRFRLFAAFSLFTLLMSAAFTCLWIAHDIPLFKRISAEKAELHAKQLSSRVRLPLFSGDKDAVAYYATETARQKGVHKVAVFDENGAAIAEVSLYSEAADKDFIKSEAKVTSGDFGPTVDQLMGGKASTARDIGKVRVVMNNEELNKQVLSLVATTTVTGLLFWLLFIFISYLIVRWATSSIKPLVNGLKAMHGGDYSARIVGCGQDELADAASAINDLASALQLREADNARLQNELIEAMKTEVQEERKKIMAKLIQTNRMTSLGLLVSSAAHEINTPNGAIRLAGQKFAKTWNDVVAILDKVAQDEGDFVLGGMQYSMSRIEVANSLELINRCTVRIDQVLKNLREYSIGEQSSLFEPISINRVVNDALSIINAHRLLEDISIDRQLPEGIPPVSGNRYQLGQVVTNLLMNAMQAIPAGDRGAIAVITGIDDKTGEVMVSVKDSGTGIPQEIRNRLMEPFVSTRLEKGGSGLGLYISNYIISEHNGSLTFDSAAGSGTTFTVRLPAAGNQ</sequence>
<dbReference type="CDD" id="cd06225">
    <property type="entry name" value="HAMP"/>
    <property type="match status" value="1"/>
</dbReference>
<evidence type="ECO:0000313" key="12">
    <source>
        <dbReference type="Proteomes" id="UP000811899"/>
    </source>
</evidence>
<evidence type="ECO:0000256" key="3">
    <source>
        <dbReference type="ARBA" id="ARBA00012438"/>
    </source>
</evidence>
<accession>A0AAW4L8Z6</accession>
<dbReference type="SMART" id="SM00304">
    <property type="entry name" value="HAMP"/>
    <property type="match status" value="1"/>
</dbReference>
<keyword evidence="4" id="KW-0597">Phosphoprotein</keyword>
<proteinExistence type="predicted"/>
<dbReference type="Gene3D" id="3.30.565.10">
    <property type="entry name" value="Histidine kinase-like ATPase, C-terminal domain"/>
    <property type="match status" value="1"/>
</dbReference>
<evidence type="ECO:0000259" key="10">
    <source>
        <dbReference type="PROSITE" id="PS50885"/>
    </source>
</evidence>
<dbReference type="InterPro" id="IPR003660">
    <property type="entry name" value="HAMP_dom"/>
</dbReference>
<dbReference type="GO" id="GO:0016020">
    <property type="term" value="C:membrane"/>
    <property type="evidence" value="ECO:0007669"/>
    <property type="project" value="UniProtKB-SubCell"/>
</dbReference>
<keyword evidence="5" id="KW-0808">Transferase</keyword>
<dbReference type="EMBL" id="JAHCVJ010000006">
    <property type="protein sequence ID" value="MBT0665513.1"/>
    <property type="molecule type" value="Genomic_DNA"/>
</dbReference>
<dbReference type="AlphaFoldDB" id="A0AAW4L8Z6"/>
<feature type="transmembrane region" description="Helical" evidence="8">
    <location>
        <begin position="162"/>
        <end position="188"/>
    </location>
</feature>
<dbReference type="SUPFAM" id="SSF55874">
    <property type="entry name" value="ATPase domain of HSP90 chaperone/DNA topoisomerase II/histidine kinase"/>
    <property type="match status" value="1"/>
</dbReference>
<keyword evidence="8" id="KW-0812">Transmembrane</keyword>
<keyword evidence="8" id="KW-1133">Transmembrane helix</keyword>
<evidence type="ECO:0000256" key="1">
    <source>
        <dbReference type="ARBA" id="ARBA00000085"/>
    </source>
</evidence>
<dbReference type="PRINTS" id="PR00344">
    <property type="entry name" value="BCTRLSENSOR"/>
</dbReference>
<dbReference type="SMART" id="SM00387">
    <property type="entry name" value="HATPase_c"/>
    <property type="match status" value="1"/>
</dbReference>
<dbReference type="Proteomes" id="UP000811899">
    <property type="component" value="Unassembled WGS sequence"/>
</dbReference>
<name>A0AAW4L8Z6_9BACT</name>
<keyword evidence="12" id="KW-1185">Reference proteome</keyword>
<dbReference type="Gene3D" id="6.10.340.10">
    <property type="match status" value="1"/>
</dbReference>
<evidence type="ECO:0000256" key="6">
    <source>
        <dbReference type="ARBA" id="ARBA00022777"/>
    </source>
</evidence>
<dbReference type="InterPro" id="IPR004358">
    <property type="entry name" value="Sig_transdc_His_kin-like_C"/>
</dbReference>
<keyword evidence="7" id="KW-0175">Coiled coil</keyword>
<dbReference type="InterPro" id="IPR036890">
    <property type="entry name" value="HATPase_C_sf"/>
</dbReference>
<feature type="domain" description="HAMP" evidence="10">
    <location>
        <begin position="189"/>
        <end position="241"/>
    </location>
</feature>
<organism evidence="11 12">
    <name type="scientific">Geoanaerobacter pelophilus</name>
    <dbReference type="NCBI Taxonomy" id="60036"/>
    <lineage>
        <taxon>Bacteria</taxon>
        <taxon>Pseudomonadati</taxon>
        <taxon>Thermodesulfobacteriota</taxon>
        <taxon>Desulfuromonadia</taxon>
        <taxon>Geobacterales</taxon>
        <taxon>Geobacteraceae</taxon>
        <taxon>Geoanaerobacter</taxon>
    </lineage>
</organism>
<keyword evidence="6 11" id="KW-0418">Kinase</keyword>
<dbReference type="RefSeq" id="WP_214172291.1">
    <property type="nucleotide sequence ID" value="NZ_JAHCVJ010000006.1"/>
</dbReference>
<comment type="caution">
    <text evidence="11">The sequence shown here is derived from an EMBL/GenBank/DDBJ whole genome shotgun (WGS) entry which is preliminary data.</text>
</comment>
<comment type="subcellular location">
    <subcellularLocation>
        <location evidence="2">Membrane</location>
    </subcellularLocation>
</comment>
<dbReference type="InterPro" id="IPR005467">
    <property type="entry name" value="His_kinase_dom"/>
</dbReference>
<feature type="transmembrane region" description="Helical" evidence="8">
    <location>
        <begin position="16"/>
        <end position="39"/>
    </location>
</feature>
<evidence type="ECO:0000256" key="4">
    <source>
        <dbReference type="ARBA" id="ARBA00022553"/>
    </source>
</evidence>
<dbReference type="GO" id="GO:0007165">
    <property type="term" value="P:signal transduction"/>
    <property type="evidence" value="ECO:0007669"/>
    <property type="project" value="InterPro"/>
</dbReference>
<dbReference type="PROSITE" id="PS50885">
    <property type="entry name" value="HAMP"/>
    <property type="match status" value="1"/>
</dbReference>
<feature type="coiled-coil region" evidence="7">
    <location>
        <begin position="229"/>
        <end position="264"/>
    </location>
</feature>
<evidence type="ECO:0000256" key="2">
    <source>
        <dbReference type="ARBA" id="ARBA00004370"/>
    </source>
</evidence>
<comment type="catalytic activity">
    <reaction evidence="1">
        <text>ATP + protein L-histidine = ADP + protein N-phospho-L-histidine.</text>
        <dbReference type="EC" id="2.7.13.3"/>
    </reaction>
</comment>
<evidence type="ECO:0000256" key="7">
    <source>
        <dbReference type="SAM" id="Coils"/>
    </source>
</evidence>
<dbReference type="Pfam" id="PF02518">
    <property type="entry name" value="HATPase_c"/>
    <property type="match status" value="1"/>
</dbReference>
<protein>
    <recommendedName>
        <fullName evidence="3">histidine kinase</fullName>
        <ecNumber evidence="3">2.7.13.3</ecNumber>
    </recommendedName>
</protein>
<dbReference type="InterPro" id="IPR003594">
    <property type="entry name" value="HATPase_dom"/>
</dbReference>
<dbReference type="Gene3D" id="1.10.287.130">
    <property type="match status" value="1"/>
</dbReference>
<feature type="domain" description="Histidine kinase" evidence="9">
    <location>
        <begin position="284"/>
        <end position="523"/>
    </location>
</feature>
<dbReference type="PANTHER" id="PTHR43065:SF42">
    <property type="entry name" value="TWO-COMPONENT SENSOR PPRA"/>
    <property type="match status" value="1"/>
</dbReference>